<gene>
    <name evidence="5" type="ORF">EXM22_07595</name>
</gene>
<evidence type="ECO:0000313" key="5">
    <source>
        <dbReference type="EMBL" id="QEN07858.1"/>
    </source>
</evidence>
<organism evidence="5 6">
    <name type="scientific">Oceanispirochaeta crateris</name>
    <dbReference type="NCBI Taxonomy" id="2518645"/>
    <lineage>
        <taxon>Bacteria</taxon>
        <taxon>Pseudomonadati</taxon>
        <taxon>Spirochaetota</taxon>
        <taxon>Spirochaetia</taxon>
        <taxon>Spirochaetales</taxon>
        <taxon>Spirochaetaceae</taxon>
        <taxon>Oceanispirochaeta</taxon>
    </lineage>
</organism>
<dbReference type="RefSeq" id="WP_149485938.1">
    <property type="nucleotide sequence ID" value="NZ_CP036150.1"/>
</dbReference>
<protein>
    <submittedName>
        <fullName evidence="5">ABC transporter substrate-binding protein</fullName>
    </submittedName>
</protein>
<evidence type="ECO:0000256" key="4">
    <source>
        <dbReference type="SAM" id="SignalP"/>
    </source>
</evidence>
<dbReference type="PANTHER" id="PTHR30024:SF46">
    <property type="entry name" value="ABC TRANSPORTER, SUBSTRATE-BINDING LIPOPROTEIN"/>
    <property type="match status" value="1"/>
</dbReference>
<dbReference type="PANTHER" id="PTHR30024">
    <property type="entry name" value="ALIPHATIC SULFONATES-BINDING PROTEIN-RELATED"/>
    <property type="match status" value="1"/>
</dbReference>
<proteinExistence type="predicted"/>
<dbReference type="GO" id="GO:0016829">
    <property type="term" value="F:lyase activity"/>
    <property type="evidence" value="ECO:0007669"/>
    <property type="project" value="UniProtKB-KW"/>
</dbReference>
<dbReference type="UniPathway" id="UPA00079"/>
<dbReference type="SUPFAM" id="SSF53850">
    <property type="entry name" value="Periplasmic binding protein-like II"/>
    <property type="match status" value="1"/>
</dbReference>
<evidence type="ECO:0000256" key="3">
    <source>
        <dbReference type="ARBA" id="ARBA00023239"/>
    </source>
</evidence>
<evidence type="ECO:0000256" key="2">
    <source>
        <dbReference type="ARBA" id="ARBA00022428"/>
    </source>
</evidence>
<reference evidence="5 6" key="1">
    <citation type="submission" date="2019-02" db="EMBL/GenBank/DDBJ databases">
        <title>Complete Genome Sequence and Methylome Analysis of free living Spirochaetas.</title>
        <authorList>
            <person name="Fomenkov A."/>
            <person name="Dubinina G."/>
            <person name="Leshcheva N."/>
            <person name="Mikheeva N."/>
            <person name="Grabovich M."/>
            <person name="Vincze T."/>
            <person name="Roberts R.J."/>
        </authorList>
    </citation>
    <scope>NUCLEOTIDE SEQUENCE [LARGE SCALE GENOMIC DNA]</scope>
    <source>
        <strain evidence="5 6">K2</strain>
    </source>
</reference>
<dbReference type="InterPro" id="IPR027024">
    <property type="entry name" value="UCP027386_ABC_sbc_TM0202"/>
</dbReference>
<dbReference type="KEGG" id="ock:EXM22_07595"/>
<feature type="chain" id="PRO_5022937678" evidence="4">
    <location>
        <begin position="21"/>
        <end position="324"/>
    </location>
</feature>
<dbReference type="InterPro" id="IPR003773">
    <property type="entry name" value="Menaquinone_biosynth"/>
</dbReference>
<keyword evidence="2" id="KW-0474">Menaquinone biosynthesis</keyword>
<feature type="signal peptide" evidence="4">
    <location>
        <begin position="1"/>
        <end position="20"/>
    </location>
</feature>
<dbReference type="Proteomes" id="UP000324209">
    <property type="component" value="Chromosome"/>
</dbReference>
<dbReference type="Pfam" id="PF02621">
    <property type="entry name" value="VitK2_biosynth"/>
    <property type="match status" value="1"/>
</dbReference>
<accession>A0A5C1QKK9</accession>
<comment type="pathway">
    <text evidence="1">Quinol/quinone metabolism; menaquinone biosynthesis.</text>
</comment>
<keyword evidence="6" id="KW-1185">Reference proteome</keyword>
<dbReference type="OrthoDB" id="9814375at2"/>
<keyword evidence="3" id="KW-0456">Lyase</keyword>
<sequence>MKRFFLLLIISMSISISLMATGSTETISRDAPLAPVRIALLNGPSGIGLVRLSIDNPFPGTEAVADIQLLGAPKVLTGQILKGEWDAAVLPANMAALLYNKGVAYKTAAVTGMGNLYLVANKDVKINSIADFGAQTVHIPGKNTTPDLITQLIAAEVGATLHLDYSFNPADLAKALAGAVVEAAVLPEPLATIALKSGQDLHIAADMQALWKETFPQTPEYPLTVIVVKSDFAENHPDLVDLLMDSVEKSLNWVAENPAEASGLIKAVGFTLPPPIVAQAIPRSNYIFLKGDEMRALMEPYFSSLMALNPEVLGGALPGDDFYN</sequence>
<dbReference type="AlphaFoldDB" id="A0A5C1QKK9"/>
<evidence type="ECO:0000313" key="6">
    <source>
        <dbReference type="Proteomes" id="UP000324209"/>
    </source>
</evidence>
<name>A0A5C1QKK9_9SPIO</name>
<dbReference type="Gene3D" id="3.40.190.10">
    <property type="entry name" value="Periplasmic binding protein-like II"/>
    <property type="match status" value="2"/>
</dbReference>
<evidence type="ECO:0000256" key="1">
    <source>
        <dbReference type="ARBA" id="ARBA00004863"/>
    </source>
</evidence>
<dbReference type="GO" id="GO:0009234">
    <property type="term" value="P:menaquinone biosynthetic process"/>
    <property type="evidence" value="ECO:0007669"/>
    <property type="project" value="UniProtKB-UniPathway"/>
</dbReference>
<keyword evidence="4" id="KW-0732">Signal</keyword>
<dbReference type="PIRSF" id="PIRSF027386">
    <property type="entry name" value="UCP027386_ABC_sbc_TM0202"/>
    <property type="match status" value="1"/>
</dbReference>
<dbReference type="EMBL" id="CP036150">
    <property type="protein sequence ID" value="QEN07858.1"/>
    <property type="molecule type" value="Genomic_DNA"/>
</dbReference>